<dbReference type="EMBL" id="AJJU01000004">
    <property type="protein sequence ID" value="EID75499.1"/>
    <property type="molecule type" value="Genomic_DNA"/>
</dbReference>
<evidence type="ECO:0000313" key="2">
    <source>
        <dbReference type="Proteomes" id="UP000005938"/>
    </source>
</evidence>
<organism evidence="1 2">
    <name type="scientific">Imtechella halotolerans K1</name>
    <dbReference type="NCBI Taxonomy" id="946077"/>
    <lineage>
        <taxon>Bacteria</taxon>
        <taxon>Pseudomonadati</taxon>
        <taxon>Bacteroidota</taxon>
        <taxon>Flavobacteriia</taxon>
        <taxon>Flavobacteriales</taxon>
        <taxon>Flavobacteriaceae</taxon>
        <taxon>Imtechella</taxon>
    </lineage>
</organism>
<dbReference type="eggNOG" id="ENOG502Z8UF">
    <property type="taxonomic scope" value="Bacteria"/>
</dbReference>
<accession>I0WGI3</accession>
<keyword evidence="2" id="KW-1185">Reference proteome</keyword>
<dbReference type="Proteomes" id="UP000005938">
    <property type="component" value="Unassembled WGS sequence"/>
</dbReference>
<comment type="caution">
    <text evidence="1">The sequence shown here is derived from an EMBL/GenBank/DDBJ whole genome shotgun (WGS) entry which is preliminary data.</text>
</comment>
<dbReference type="OrthoDB" id="790983at2"/>
<dbReference type="Pfam" id="PF09357">
    <property type="entry name" value="RteC"/>
    <property type="match status" value="1"/>
</dbReference>
<dbReference type="RefSeq" id="WP_008237968.1">
    <property type="nucleotide sequence ID" value="NZ_AJJU01000004.1"/>
</dbReference>
<reference evidence="1 2" key="1">
    <citation type="journal article" date="2012" name="J. Bacteriol.">
        <title>Genome Sequence of the Halotolerant Bacterium Imtechella halotolerans K1T.</title>
        <authorList>
            <person name="Kumar S."/>
            <person name="Vikram S."/>
            <person name="Subramanian S."/>
            <person name="Raghava G.P."/>
            <person name="Pinnaka A.K."/>
        </authorList>
    </citation>
    <scope>NUCLEOTIDE SEQUENCE [LARGE SCALE GENOMIC DNA]</scope>
    <source>
        <strain evidence="1 2">K1</strain>
    </source>
</reference>
<evidence type="ECO:0000313" key="1">
    <source>
        <dbReference type="EMBL" id="EID75499.1"/>
    </source>
</evidence>
<sequence length="281" mass="33454">MHKMYNYRLEHIETTYYHIETTKRISAKQASEGIQFFNSALYHLKNHIVKHGFSSVDEEINFFKKIKVEPMSRLFYYSDVYACELLMPKIGVSSQLSFLKKKIKRINKFFTKHCDFIQYMEQELTKFDQQYFTREFQVFPILSIIELSYLDPAFFTSHDILWARIKGKYNFIKYLNTLLNEIEHNEQPEQRKISTKSLEWTASKTSLVELIYALQASNAINNGNEDIKAIAQAFEQLFDLTLDNIYKTYSEIKIRKKNRSTFLNKLITRFQDKINSENDLS</sequence>
<protein>
    <submittedName>
        <fullName evidence="1">Regulatory protein RteC</fullName>
    </submittedName>
</protein>
<dbReference type="AlphaFoldDB" id="I0WGI3"/>
<dbReference type="InterPro" id="IPR018534">
    <property type="entry name" value="Tet_reg_excision_RteC"/>
</dbReference>
<proteinExistence type="predicted"/>
<gene>
    <name evidence="1" type="ORF">W5A_04773</name>
</gene>
<dbReference type="STRING" id="946077.W5A_04773"/>
<name>I0WGI3_9FLAO</name>